<sequence length="88" mass="9732">QPFVDSQAINRLIEEFDSHDKGIAIPTYQGRRGHPLIFSIKYKAQLSGLKGDIGGREIIKEHPEDILEVAVECEGIVIDIDTITQSSA</sequence>
<dbReference type="InterPro" id="IPR025877">
    <property type="entry name" value="MobA-like_NTP_Trfase"/>
</dbReference>
<dbReference type="SUPFAM" id="SSF53448">
    <property type="entry name" value="Nucleotide-diphospho-sugar transferases"/>
    <property type="match status" value="1"/>
</dbReference>
<feature type="domain" description="MobA-like NTP transferase" evidence="1">
    <location>
        <begin position="1"/>
        <end position="64"/>
    </location>
</feature>
<name>X1LVN5_9ZZZZ</name>
<dbReference type="Gene3D" id="3.90.550.10">
    <property type="entry name" value="Spore Coat Polysaccharide Biosynthesis Protein SpsA, Chain A"/>
    <property type="match status" value="1"/>
</dbReference>
<reference evidence="2" key="1">
    <citation type="journal article" date="2014" name="Front. Microbiol.">
        <title>High frequency of phylogenetically diverse reductive dehalogenase-homologous genes in deep subseafloor sedimentary metagenomes.</title>
        <authorList>
            <person name="Kawai M."/>
            <person name="Futagami T."/>
            <person name="Toyoda A."/>
            <person name="Takaki Y."/>
            <person name="Nishi S."/>
            <person name="Hori S."/>
            <person name="Arai W."/>
            <person name="Tsubouchi T."/>
            <person name="Morono Y."/>
            <person name="Uchiyama I."/>
            <person name="Ito T."/>
            <person name="Fujiyama A."/>
            <person name="Inagaki F."/>
            <person name="Takami H."/>
        </authorList>
    </citation>
    <scope>NUCLEOTIDE SEQUENCE</scope>
    <source>
        <strain evidence="2">Expedition CK06-06</strain>
    </source>
</reference>
<dbReference type="Pfam" id="PF12804">
    <property type="entry name" value="NTP_transf_3"/>
    <property type="match status" value="1"/>
</dbReference>
<dbReference type="AlphaFoldDB" id="X1LVN5"/>
<organism evidence="2">
    <name type="scientific">marine sediment metagenome</name>
    <dbReference type="NCBI Taxonomy" id="412755"/>
    <lineage>
        <taxon>unclassified sequences</taxon>
        <taxon>metagenomes</taxon>
        <taxon>ecological metagenomes</taxon>
    </lineage>
</organism>
<proteinExistence type="predicted"/>
<dbReference type="EMBL" id="BARV01004999">
    <property type="protein sequence ID" value="GAI09876.1"/>
    <property type="molecule type" value="Genomic_DNA"/>
</dbReference>
<evidence type="ECO:0000259" key="1">
    <source>
        <dbReference type="Pfam" id="PF12804"/>
    </source>
</evidence>
<protein>
    <recommendedName>
        <fullName evidence="1">MobA-like NTP transferase domain-containing protein</fullName>
    </recommendedName>
</protein>
<feature type="non-terminal residue" evidence="2">
    <location>
        <position position="1"/>
    </location>
</feature>
<gene>
    <name evidence="2" type="ORF">S06H3_10675</name>
</gene>
<comment type="caution">
    <text evidence="2">The sequence shown here is derived from an EMBL/GenBank/DDBJ whole genome shotgun (WGS) entry which is preliminary data.</text>
</comment>
<dbReference type="PANTHER" id="PTHR43777:SF1">
    <property type="entry name" value="MOLYBDENUM COFACTOR CYTIDYLYLTRANSFERASE"/>
    <property type="match status" value="1"/>
</dbReference>
<dbReference type="PANTHER" id="PTHR43777">
    <property type="entry name" value="MOLYBDENUM COFACTOR CYTIDYLYLTRANSFERASE"/>
    <property type="match status" value="1"/>
</dbReference>
<accession>X1LVN5</accession>
<dbReference type="InterPro" id="IPR029044">
    <property type="entry name" value="Nucleotide-diphossugar_trans"/>
</dbReference>
<dbReference type="GO" id="GO:0016779">
    <property type="term" value="F:nucleotidyltransferase activity"/>
    <property type="evidence" value="ECO:0007669"/>
    <property type="project" value="UniProtKB-ARBA"/>
</dbReference>
<evidence type="ECO:0000313" key="2">
    <source>
        <dbReference type="EMBL" id="GAI09876.1"/>
    </source>
</evidence>